<reference evidence="3" key="1">
    <citation type="submission" date="2018-05" db="EMBL/GenBank/DDBJ databases">
        <authorList>
            <person name="Lanie J.A."/>
            <person name="Ng W.-L."/>
            <person name="Kazmierczak K.M."/>
            <person name="Andrzejewski T.M."/>
            <person name="Davidsen T.M."/>
            <person name="Wayne K.J."/>
            <person name="Tettelin H."/>
            <person name="Glass J.I."/>
            <person name="Rusch D."/>
            <person name="Podicherti R."/>
            <person name="Tsui H.-C.T."/>
            <person name="Winkler M.E."/>
        </authorList>
    </citation>
    <scope>NUCLEOTIDE SEQUENCE</scope>
</reference>
<feature type="domain" description="SH3b" evidence="2">
    <location>
        <begin position="167"/>
        <end position="210"/>
    </location>
</feature>
<evidence type="ECO:0000259" key="2">
    <source>
        <dbReference type="Pfam" id="PF08239"/>
    </source>
</evidence>
<keyword evidence="1" id="KW-0812">Transmembrane</keyword>
<dbReference type="Gene3D" id="2.30.30.40">
    <property type="entry name" value="SH3 Domains"/>
    <property type="match status" value="1"/>
</dbReference>
<dbReference type="Gene3D" id="1.25.40.10">
    <property type="entry name" value="Tetratricopeptide repeat domain"/>
    <property type="match status" value="1"/>
</dbReference>
<proteinExistence type="predicted"/>
<sequence>MDAYKKGQYDLAIQEFESILSNNWDSPELYYNLGNAFFRSGNTAGAVWAFESCLNLSPTHSDAKYNLKLANLKVIDRMGLPDPPLYLQWYLGLKEQFTPTTWINITLFIFFLFSLSVTVNRLFLFSLVQNLRGVILTIFFISLFLTFHSIWTDNSLNLGVIYSLKAEVRSEPNTFSTRLFEVHEGLKVSINQLENDWVEIELLDGKTGWITENQIRLIR</sequence>
<gene>
    <name evidence="3" type="ORF">METZ01_LOCUS134477</name>
</gene>
<dbReference type="PROSITE" id="PS50005">
    <property type="entry name" value="TPR"/>
    <property type="match status" value="1"/>
</dbReference>
<feature type="transmembrane region" description="Helical" evidence="1">
    <location>
        <begin position="102"/>
        <end position="124"/>
    </location>
</feature>
<dbReference type="SUPFAM" id="SSF48452">
    <property type="entry name" value="TPR-like"/>
    <property type="match status" value="1"/>
</dbReference>
<dbReference type="Pfam" id="PF08239">
    <property type="entry name" value="SH3_3"/>
    <property type="match status" value="1"/>
</dbReference>
<evidence type="ECO:0000256" key="1">
    <source>
        <dbReference type="SAM" id="Phobius"/>
    </source>
</evidence>
<dbReference type="SMART" id="SM00028">
    <property type="entry name" value="TPR"/>
    <property type="match status" value="1"/>
</dbReference>
<organism evidence="3">
    <name type="scientific">marine metagenome</name>
    <dbReference type="NCBI Taxonomy" id="408172"/>
    <lineage>
        <taxon>unclassified sequences</taxon>
        <taxon>metagenomes</taxon>
        <taxon>ecological metagenomes</taxon>
    </lineage>
</organism>
<dbReference type="EMBL" id="UINC01019291">
    <property type="protein sequence ID" value="SVA81623.1"/>
    <property type="molecule type" value="Genomic_DNA"/>
</dbReference>
<dbReference type="AlphaFoldDB" id="A0A381YYG5"/>
<dbReference type="InterPro" id="IPR003646">
    <property type="entry name" value="SH3-like_bac-type"/>
</dbReference>
<feature type="transmembrane region" description="Helical" evidence="1">
    <location>
        <begin position="131"/>
        <end position="151"/>
    </location>
</feature>
<evidence type="ECO:0000313" key="3">
    <source>
        <dbReference type="EMBL" id="SVA81623.1"/>
    </source>
</evidence>
<keyword evidence="1" id="KW-0472">Membrane</keyword>
<name>A0A381YYG5_9ZZZZ</name>
<protein>
    <recommendedName>
        <fullName evidence="2">SH3b domain-containing protein</fullName>
    </recommendedName>
</protein>
<dbReference type="Pfam" id="PF13414">
    <property type="entry name" value="TPR_11"/>
    <property type="match status" value="1"/>
</dbReference>
<accession>A0A381YYG5</accession>
<dbReference type="InterPro" id="IPR019734">
    <property type="entry name" value="TPR_rpt"/>
</dbReference>
<dbReference type="InterPro" id="IPR011990">
    <property type="entry name" value="TPR-like_helical_dom_sf"/>
</dbReference>
<keyword evidence="1" id="KW-1133">Transmembrane helix</keyword>